<organism evidence="1 2">
    <name type="scientific">Pisolithus tinctorius Marx 270</name>
    <dbReference type="NCBI Taxonomy" id="870435"/>
    <lineage>
        <taxon>Eukaryota</taxon>
        <taxon>Fungi</taxon>
        <taxon>Dikarya</taxon>
        <taxon>Basidiomycota</taxon>
        <taxon>Agaricomycotina</taxon>
        <taxon>Agaricomycetes</taxon>
        <taxon>Agaricomycetidae</taxon>
        <taxon>Boletales</taxon>
        <taxon>Sclerodermatineae</taxon>
        <taxon>Pisolithaceae</taxon>
        <taxon>Pisolithus</taxon>
    </lineage>
</organism>
<dbReference type="EMBL" id="KN832008">
    <property type="protein sequence ID" value="KIN99094.1"/>
    <property type="molecule type" value="Genomic_DNA"/>
</dbReference>
<protein>
    <submittedName>
        <fullName evidence="1">Uncharacterized protein</fullName>
    </submittedName>
</protein>
<reference evidence="2" key="2">
    <citation type="submission" date="2015-01" db="EMBL/GenBank/DDBJ databases">
        <title>Evolutionary Origins and Diversification of the Mycorrhizal Mutualists.</title>
        <authorList>
            <consortium name="DOE Joint Genome Institute"/>
            <consortium name="Mycorrhizal Genomics Consortium"/>
            <person name="Kohler A."/>
            <person name="Kuo A."/>
            <person name="Nagy L.G."/>
            <person name="Floudas D."/>
            <person name="Copeland A."/>
            <person name="Barry K.W."/>
            <person name="Cichocki N."/>
            <person name="Veneault-Fourrey C."/>
            <person name="LaButti K."/>
            <person name="Lindquist E.A."/>
            <person name="Lipzen A."/>
            <person name="Lundell T."/>
            <person name="Morin E."/>
            <person name="Murat C."/>
            <person name="Riley R."/>
            <person name="Ohm R."/>
            <person name="Sun H."/>
            <person name="Tunlid A."/>
            <person name="Henrissat B."/>
            <person name="Grigoriev I.V."/>
            <person name="Hibbett D.S."/>
            <person name="Martin F."/>
        </authorList>
    </citation>
    <scope>NUCLEOTIDE SEQUENCE [LARGE SCALE GENOMIC DNA]</scope>
    <source>
        <strain evidence="2">Marx 270</strain>
    </source>
</reference>
<dbReference type="Proteomes" id="UP000054217">
    <property type="component" value="Unassembled WGS sequence"/>
</dbReference>
<keyword evidence="2" id="KW-1185">Reference proteome</keyword>
<gene>
    <name evidence="1" type="ORF">M404DRAFT_30712</name>
</gene>
<dbReference type="OrthoDB" id="2709359at2759"/>
<dbReference type="SUPFAM" id="SSF51366">
    <property type="entry name" value="Ribulose-phoshate binding barrel"/>
    <property type="match status" value="1"/>
</dbReference>
<evidence type="ECO:0000313" key="1">
    <source>
        <dbReference type="EMBL" id="KIN99094.1"/>
    </source>
</evidence>
<dbReference type="InterPro" id="IPR011060">
    <property type="entry name" value="RibuloseP-bd_barrel"/>
</dbReference>
<dbReference type="AlphaFoldDB" id="A0A0C3NDB5"/>
<sequence>MIVPRVSDSDFGTTPDLRRPIGKPRFGHYCHSREDHTVPVLLAMHAGGADVFDVRVPFSSPIAAFKKLSLRALDYATMLGTMALGSWYLYSIIHPYPKLHTAKTRRQGTCDAGANAFVMEDLQPEEASDFRRNQHPCAGFLFRVKFAFMQARHYWGTHVASLRWGPLSLLLKGSWPAKLSIPSFVSAIHFDAVVVESRIVSLREPVQFLTRTSKTYFAEGVINYADRAQIWLERGDPQQPYGVISNQSRS</sequence>
<evidence type="ECO:0000313" key="2">
    <source>
        <dbReference type="Proteomes" id="UP000054217"/>
    </source>
</evidence>
<proteinExistence type="predicted"/>
<dbReference type="STRING" id="870435.A0A0C3NDB5"/>
<name>A0A0C3NDB5_PISTI</name>
<dbReference type="InParanoid" id="A0A0C3NDB5"/>
<reference evidence="1 2" key="1">
    <citation type="submission" date="2014-04" db="EMBL/GenBank/DDBJ databases">
        <authorList>
            <consortium name="DOE Joint Genome Institute"/>
            <person name="Kuo A."/>
            <person name="Kohler A."/>
            <person name="Costa M.D."/>
            <person name="Nagy L.G."/>
            <person name="Floudas D."/>
            <person name="Copeland A."/>
            <person name="Barry K.W."/>
            <person name="Cichocki N."/>
            <person name="Veneault-Fourrey C."/>
            <person name="LaButti K."/>
            <person name="Lindquist E.A."/>
            <person name="Lipzen A."/>
            <person name="Lundell T."/>
            <person name="Morin E."/>
            <person name="Murat C."/>
            <person name="Sun H."/>
            <person name="Tunlid A."/>
            <person name="Henrissat B."/>
            <person name="Grigoriev I.V."/>
            <person name="Hibbett D.S."/>
            <person name="Martin F."/>
            <person name="Nordberg H.P."/>
            <person name="Cantor M.N."/>
            <person name="Hua S.X."/>
        </authorList>
    </citation>
    <scope>NUCLEOTIDE SEQUENCE [LARGE SCALE GENOMIC DNA]</scope>
    <source>
        <strain evidence="1 2">Marx 270</strain>
    </source>
</reference>
<accession>A0A0C3NDB5</accession>
<dbReference type="HOGENOM" id="CLU_1111757_0_0_1"/>